<gene>
    <name evidence="4" type="ORF">EG352_22320</name>
</gene>
<dbReference type="InterPro" id="IPR026444">
    <property type="entry name" value="Secre_tail"/>
</dbReference>
<dbReference type="Gene3D" id="2.60.120.200">
    <property type="match status" value="1"/>
</dbReference>
<sequence length="265" mass="28137">MKLKLLLGTLLLTAVTANAQLTSINENFDTFVAGPAGPAAAWPQKNWNRVQNATDGPWVYAAGGANKTIQYYSFSSANTAGYLISPQIVAPDGTKTVSFTAALTSGSASGATGTLEVGLVNSTSDMSSFTPIGSVINLNPANTQYSLKVPASANQYIAFKMIGSAMHTAIQMDDVVYDSATLAVIEKTKSENEIRFAVNPSNTILEFITGKDPKNILVYSASGQKVSEGKLNGKQFDISHLQTGVYYLNIETADGKTVQSKFIKK</sequence>
<reference evidence="4 5" key="1">
    <citation type="submission" date="2018-11" db="EMBL/GenBank/DDBJ databases">
        <title>Proposal to divide the Flavobacteriaceae and reorganize its genera based on Amino Acid Identity values calculated from whole genome sequences.</title>
        <authorList>
            <person name="Nicholson A.C."/>
            <person name="Gulvik C.A."/>
            <person name="Whitney A.M."/>
            <person name="Humrighouse B.W."/>
            <person name="Bell M."/>
            <person name="Holmes B."/>
            <person name="Steigerwalt A.G."/>
            <person name="Villarma A."/>
            <person name="Sheth M."/>
            <person name="Batra D."/>
            <person name="Pryor J."/>
            <person name="Bernardet J.-F."/>
            <person name="Hugo C."/>
            <person name="Kampfer P."/>
            <person name="Newman J."/>
            <person name="McQuiston J.R."/>
        </authorList>
    </citation>
    <scope>NUCLEOTIDE SEQUENCE [LARGE SCALE GENOMIC DNA]</scope>
    <source>
        <strain evidence="4 5">H5559</strain>
    </source>
</reference>
<protein>
    <submittedName>
        <fullName evidence="4">T9SS C-terminal target domain-containing protein</fullName>
    </submittedName>
</protein>
<evidence type="ECO:0000313" key="5">
    <source>
        <dbReference type="Proteomes" id="UP000269015"/>
    </source>
</evidence>
<evidence type="ECO:0000313" key="4">
    <source>
        <dbReference type="EMBL" id="AZB20290.1"/>
    </source>
</evidence>
<dbReference type="Proteomes" id="UP000269015">
    <property type="component" value="Chromosome"/>
</dbReference>
<feature type="chain" id="PRO_5042050471" evidence="2">
    <location>
        <begin position="20"/>
        <end position="265"/>
    </location>
</feature>
<dbReference type="Pfam" id="PF18962">
    <property type="entry name" value="Por_Secre_tail"/>
    <property type="match status" value="1"/>
</dbReference>
<feature type="signal peptide" evidence="2">
    <location>
        <begin position="1"/>
        <end position="19"/>
    </location>
</feature>
<keyword evidence="1 2" id="KW-0732">Signal</keyword>
<dbReference type="RefSeq" id="WP_060868679.1">
    <property type="nucleotide sequence ID" value="NZ_CP033930.1"/>
</dbReference>
<evidence type="ECO:0000256" key="2">
    <source>
        <dbReference type="SAM" id="SignalP"/>
    </source>
</evidence>
<proteinExistence type="predicted"/>
<organism evidence="4 5">
    <name type="scientific">Chryseobacterium indologenes</name>
    <name type="common">Flavobacterium indologenes</name>
    <dbReference type="NCBI Taxonomy" id="253"/>
    <lineage>
        <taxon>Bacteria</taxon>
        <taxon>Pseudomonadati</taxon>
        <taxon>Bacteroidota</taxon>
        <taxon>Flavobacteriia</taxon>
        <taxon>Flavobacteriales</taxon>
        <taxon>Weeksellaceae</taxon>
        <taxon>Chryseobacterium group</taxon>
        <taxon>Chryseobacterium</taxon>
    </lineage>
</organism>
<evidence type="ECO:0000259" key="3">
    <source>
        <dbReference type="Pfam" id="PF18962"/>
    </source>
</evidence>
<accession>A0AAD1DWX3</accession>
<dbReference type="EMBL" id="CP033930">
    <property type="protein sequence ID" value="AZB20290.1"/>
    <property type="molecule type" value="Genomic_DNA"/>
</dbReference>
<dbReference type="AlphaFoldDB" id="A0AAD1DWX3"/>
<evidence type="ECO:0000256" key="1">
    <source>
        <dbReference type="ARBA" id="ARBA00022729"/>
    </source>
</evidence>
<feature type="domain" description="Secretion system C-terminal sorting" evidence="3">
    <location>
        <begin position="199"/>
        <end position="263"/>
    </location>
</feature>
<name>A0AAD1DWX3_CHRID</name>
<dbReference type="NCBIfam" id="TIGR04183">
    <property type="entry name" value="Por_Secre_tail"/>
    <property type="match status" value="1"/>
</dbReference>